<dbReference type="InterPro" id="IPR018392">
    <property type="entry name" value="LysM"/>
</dbReference>
<dbReference type="RefSeq" id="WP_183253707.1">
    <property type="nucleotide sequence ID" value="NZ_JACHEP010000008.1"/>
</dbReference>
<dbReference type="SMART" id="SM00257">
    <property type="entry name" value="LysM"/>
    <property type="match status" value="1"/>
</dbReference>
<feature type="domain" description="LysM" evidence="1">
    <location>
        <begin position="51"/>
        <end position="104"/>
    </location>
</feature>
<dbReference type="GO" id="GO:0008233">
    <property type="term" value="F:peptidase activity"/>
    <property type="evidence" value="ECO:0007669"/>
    <property type="project" value="UniProtKB-KW"/>
</dbReference>
<dbReference type="Gene3D" id="3.10.350.10">
    <property type="entry name" value="LysM domain"/>
    <property type="match status" value="1"/>
</dbReference>
<keyword evidence="2" id="KW-0378">Hydrolase</keyword>
<reference evidence="2 3" key="1">
    <citation type="submission" date="2020-08" db="EMBL/GenBank/DDBJ databases">
        <title>Genomic Encyclopedia of Type Strains, Phase IV (KMG-IV): sequencing the most valuable type-strain genomes for metagenomic binning, comparative biology and taxonomic classification.</title>
        <authorList>
            <person name="Goeker M."/>
        </authorList>
    </citation>
    <scope>NUCLEOTIDE SEQUENCE [LARGE SCALE GENOMIC DNA]</scope>
    <source>
        <strain evidence="2 3">DSM 16325</strain>
    </source>
</reference>
<comment type="caution">
    <text evidence="2">The sequence shown here is derived from an EMBL/GenBank/DDBJ whole genome shotgun (WGS) entry which is preliminary data.</text>
</comment>
<keyword evidence="3" id="KW-1185">Reference proteome</keyword>
<protein>
    <submittedName>
        <fullName evidence="2">Putative Zn-dependent protease</fullName>
    </submittedName>
</protein>
<organism evidence="2 3">
    <name type="scientific">Anoxybacteroides tepidamans</name>
    <dbReference type="NCBI Taxonomy" id="265948"/>
    <lineage>
        <taxon>Bacteria</taxon>
        <taxon>Bacillati</taxon>
        <taxon>Bacillota</taxon>
        <taxon>Bacilli</taxon>
        <taxon>Bacillales</taxon>
        <taxon>Anoxybacillaceae</taxon>
        <taxon>Anoxybacteroides</taxon>
    </lineage>
</organism>
<dbReference type="InterPro" id="IPR036779">
    <property type="entry name" value="LysM_dom_sf"/>
</dbReference>
<dbReference type="PROSITE" id="PS51782">
    <property type="entry name" value="LYSM"/>
    <property type="match status" value="1"/>
</dbReference>
<dbReference type="Proteomes" id="UP000520011">
    <property type="component" value="Unassembled WGS sequence"/>
</dbReference>
<sequence>MKKLLSIFMFCLIIYTVYHDVTKGTLPTFTEKRTVDVRLTKTKTALSISYEVIKVKAGDTLLSMAERKQGGPLPVSIETLINDFESLNPGVKASSLQIGKTYKIPVYQQN</sequence>
<dbReference type="AlphaFoldDB" id="A0A7W8IQG4"/>
<gene>
    <name evidence="2" type="ORF">HNQ34_001822</name>
</gene>
<evidence type="ECO:0000259" key="1">
    <source>
        <dbReference type="PROSITE" id="PS51782"/>
    </source>
</evidence>
<dbReference type="GO" id="GO:0006508">
    <property type="term" value="P:proteolysis"/>
    <property type="evidence" value="ECO:0007669"/>
    <property type="project" value="UniProtKB-KW"/>
</dbReference>
<accession>A0A7W8IQG4</accession>
<dbReference type="EMBL" id="JACHEP010000008">
    <property type="protein sequence ID" value="MBB5324724.1"/>
    <property type="molecule type" value="Genomic_DNA"/>
</dbReference>
<evidence type="ECO:0000313" key="3">
    <source>
        <dbReference type="Proteomes" id="UP000520011"/>
    </source>
</evidence>
<evidence type="ECO:0000313" key="2">
    <source>
        <dbReference type="EMBL" id="MBB5324724.1"/>
    </source>
</evidence>
<name>A0A7W8IQG4_9BACL</name>
<keyword evidence="2" id="KW-0645">Protease</keyword>
<proteinExistence type="predicted"/>